<evidence type="ECO:0000313" key="1">
    <source>
        <dbReference type="EMBL" id="MFC3981407.1"/>
    </source>
</evidence>
<dbReference type="Proteomes" id="UP001595698">
    <property type="component" value="Unassembled WGS sequence"/>
</dbReference>
<dbReference type="EMBL" id="JBHSBC010000013">
    <property type="protein sequence ID" value="MFC3981407.1"/>
    <property type="molecule type" value="Genomic_DNA"/>
</dbReference>
<protein>
    <submittedName>
        <fullName evidence="1">Uncharacterized protein</fullName>
    </submittedName>
</protein>
<name>A0ABV8EYF0_9ACTN</name>
<reference evidence="2" key="1">
    <citation type="journal article" date="2019" name="Int. J. Syst. Evol. Microbiol.">
        <title>The Global Catalogue of Microorganisms (GCM) 10K type strain sequencing project: providing services to taxonomists for standard genome sequencing and annotation.</title>
        <authorList>
            <consortium name="The Broad Institute Genomics Platform"/>
            <consortium name="The Broad Institute Genome Sequencing Center for Infectious Disease"/>
            <person name="Wu L."/>
            <person name="Ma J."/>
        </authorList>
    </citation>
    <scope>NUCLEOTIDE SEQUENCE [LARGE SCALE GENOMIC DNA]</scope>
    <source>
        <strain evidence="2">TBRC 7912</strain>
    </source>
</reference>
<sequence>MALFFNDKGDDYAQDSSTGLNVVTCGQCGTTHSISKPFDDHTCGCGRVLNGSGRANAPDLGKNP</sequence>
<organism evidence="1 2">
    <name type="scientific">Streptosporangium jomthongense</name>
    <dbReference type="NCBI Taxonomy" id="1193683"/>
    <lineage>
        <taxon>Bacteria</taxon>
        <taxon>Bacillati</taxon>
        <taxon>Actinomycetota</taxon>
        <taxon>Actinomycetes</taxon>
        <taxon>Streptosporangiales</taxon>
        <taxon>Streptosporangiaceae</taxon>
        <taxon>Streptosporangium</taxon>
    </lineage>
</organism>
<proteinExistence type="predicted"/>
<accession>A0ABV8EYF0</accession>
<evidence type="ECO:0000313" key="2">
    <source>
        <dbReference type="Proteomes" id="UP001595698"/>
    </source>
</evidence>
<comment type="caution">
    <text evidence="1">The sequence shown here is derived from an EMBL/GenBank/DDBJ whole genome shotgun (WGS) entry which is preliminary data.</text>
</comment>
<keyword evidence="2" id="KW-1185">Reference proteome</keyword>
<dbReference type="RefSeq" id="WP_386190073.1">
    <property type="nucleotide sequence ID" value="NZ_JBHSBC010000013.1"/>
</dbReference>
<gene>
    <name evidence="1" type="ORF">ACFOYY_14810</name>
</gene>